<dbReference type="AlphaFoldDB" id="I3X630"/>
<name>I3X630_SINF2</name>
<gene>
    <name evidence="1" type="ORF">USDA257_c27650</name>
</gene>
<organism evidence="1 2">
    <name type="scientific">Sinorhizobium fredii (strain USDA 257)</name>
    <dbReference type="NCBI Taxonomy" id="1185652"/>
    <lineage>
        <taxon>Bacteria</taxon>
        <taxon>Pseudomonadati</taxon>
        <taxon>Pseudomonadota</taxon>
        <taxon>Alphaproteobacteria</taxon>
        <taxon>Hyphomicrobiales</taxon>
        <taxon>Rhizobiaceae</taxon>
        <taxon>Sinorhizobium/Ensifer group</taxon>
        <taxon>Sinorhizobium</taxon>
    </lineage>
</organism>
<sequence length="69" mass="7412">MIGSRSGGLVAADFAAFAMLNVIARKAMQSRHAACFRIGFGQCDGRLVMWPAFSVAHGIWVSGRVGRSR</sequence>
<dbReference type="Proteomes" id="UP000006180">
    <property type="component" value="Chromosome"/>
</dbReference>
<evidence type="ECO:0000313" key="1">
    <source>
        <dbReference type="EMBL" id="AFL51336.1"/>
    </source>
</evidence>
<protein>
    <submittedName>
        <fullName evidence="1">Uncharacterized protein</fullName>
    </submittedName>
</protein>
<proteinExistence type="predicted"/>
<reference evidence="1 2" key="1">
    <citation type="journal article" date="2012" name="J. Bacteriol.">
        <title>Complete genome sequence of the broad-host-range strain Sinorhizobium fredii USDA257.</title>
        <authorList>
            <person name="Schuldes J."/>
            <person name="Rodriguez Orbegoso M."/>
            <person name="Schmeisser C."/>
            <person name="Krishnan H.B."/>
            <person name="Daniel R."/>
            <person name="Streit W.R."/>
        </authorList>
    </citation>
    <scope>NUCLEOTIDE SEQUENCE [LARGE SCALE GENOMIC DNA]</scope>
    <source>
        <strain evidence="1 2">USDA 257</strain>
    </source>
</reference>
<dbReference type="EMBL" id="CP003563">
    <property type="protein sequence ID" value="AFL51336.1"/>
    <property type="molecule type" value="Genomic_DNA"/>
</dbReference>
<dbReference type="HOGENOM" id="CLU_2773659_0_0_5"/>
<dbReference type="PATRIC" id="fig|1185652.3.peg.2869"/>
<dbReference type="KEGG" id="sfd:USDA257_c27650"/>
<evidence type="ECO:0000313" key="2">
    <source>
        <dbReference type="Proteomes" id="UP000006180"/>
    </source>
</evidence>
<accession>I3X630</accession>